<evidence type="ECO:0000256" key="1">
    <source>
        <dbReference type="SAM" id="MobiDB-lite"/>
    </source>
</evidence>
<dbReference type="AlphaFoldDB" id="A0A8X8WUK6"/>
<evidence type="ECO:0000313" key="3">
    <source>
        <dbReference type="Proteomes" id="UP000298416"/>
    </source>
</evidence>
<proteinExistence type="predicted"/>
<keyword evidence="3" id="KW-1185">Reference proteome</keyword>
<gene>
    <name evidence="2" type="ORF">SASPL_138371</name>
</gene>
<name>A0A8X8WUK6_SALSN</name>
<accession>A0A8X8WUK6</accession>
<evidence type="ECO:0000313" key="2">
    <source>
        <dbReference type="EMBL" id="KAG6401513.1"/>
    </source>
</evidence>
<dbReference type="Proteomes" id="UP000298416">
    <property type="component" value="Unassembled WGS sequence"/>
</dbReference>
<feature type="region of interest" description="Disordered" evidence="1">
    <location>
        <begin position="1"/>
        <end position="30"/>
    </location>
</feature>
<dbReference type="EMBL" id="PNBA02000014">
    <property type="protein sequence ID" value="KAG6401513.1"/>
    <property type="molecule type" value="Genomic_DNA"/>
</dbReference>
<organism evidence="2">
    <name type="scientific">Salvia splendens</name>
    <name type="common">Scarlet sage</name>
    <dbReference type="NCBI Taxonomy" id="180675"/>
    <lineage>
        <taxon>Eukaryota</taxon>
        <taxon>Viridiplantae</taxon>
        <taxon>Streptophyta</taxon>
        <taxon>Embryophyta</taxon>
        <taxon>Tracheophyta</taxon>
        <taxon>Spermatophyta</taxon>
        <taxon>Magnoliopsida</taxon>
        <taxon>eudicotyledons</taxon>
        <taxon>Gunneridae</taxon>
        <taxon>Pentapetalae</taxon>
        <taxon>asterids</taxon>
        <taxon>lamiids</taxon>
        <taxon>Lamiales</taxon>
        <taxon>Lamiaceae</taxon>
        <taxon>Nepetoideae</taxon>
        <taxon>Mentheae</taxon>
        <taxon>Salviinae</taxon>
        <taxon>Salvia</taxon>
        <taxon>Salvia subgen. Calosphace</taxon>
        <taxon>core Calosphace</taxon>
    </lineage>
</organism>
<sequence length="194" mass="21172">MSMASNASVGLGTAPSAGGGSSGVTTKPIRKFKKGDRTRRLWSQREKEILAATLVELKTSFTSLRNILDRTGVGFSSNGDYKIDIDDDQWEHVVKDRATSAGAENISVAAARLRDSRGGASELEVISSRIGYDFDLGQARQAVFDKLGDVEGITIAQKYRLCNIRGDKTQRLEVFIGMLRPAKLGYLLSLLEEE</sequence>
<reference evidence="2" key="2">
    <citation type="submission" date="2020-08" db="EMBL/GenBank/DDBJ databases">
        <title>Plant Genome Project.</title>
        <authorList>
            <person name="Zhang R.-G."/>
        </authorList>
    </citation>
    <scope>NUCLEOTIDE SEQUENCE</scope>
    <source>
        <strain evidence="2">Huo1</strain>
        <tissue evidence="2">Leaf</tissue>
    </source>
</reference>
<comment type="caution">
    <text evidence="2">The sequence shown here is derived from an EMBL/GenBank/DDBJ whole genome shotgun (WGS) entry which is preliminary data.</text>
</comment>
<protein>
    <submittedName>
        <fullName evidence="2">Uncharacterized protein</fullName>
    </submittedName>
</protein>
<reference evidence="2" key="1">
    <citation type="submission" date="2018-01" db="EMBL/GenBank/DDBJ databases">
        <authorList>
            <person name="Mao J.F."/>
        </authorList>
    </citation>
    <scope>NUCLEOTIDE SEQUENCE</scope>
    <source>
        <strain evidence="2">Huo1</strain>
        <tissue evidence="2">Leaf</tissue>
    </source>
</reference>